<dbReference type="GeneID" id="109403678"/>
<dbReference type="EnsemblMetazoa" id="AALFPA23_017818.R26094">
    <property type="protein sequence ID" value="AALFPA23_017818.P26094"/>
    <property type="gene ID" value="AALFPA23_017818"/>
</dbReference>
<evidence type="ECO:0000313" key="3">
    <source>
        <dbReference type="Proteomes" id="UP000069940"/>
    </source>
</evidence>
<keyword evidence="3" id="KW-1185">Reference proteome</keyword>
<proteinExistence type="predicted"/>
<reference evidence="3" key="1">
    <citation type="journal article" date="2015" name="Proc. Natl. Acad. Sci. U.S.A.">
        <title>Genome sequence of the Asian Tiger mosquito, Aedes albopictus, reveals insights into its biology, genetics, and evolution.</title>
        <authorList>
            <person name="Chen X.G."/>
            <person name="Jiang X."/>
            <person name="Gu J."/>
            <person name="Xu M."/>
            <person name="Wu Y."/>
            <person name="Deng Y."/>
            <person name="Zhang C."/>
            <person name="Bonizzoni M."/>
            <person name="Dermauw W."/>
            <person name="Vontas J."/>
            <person name="Armbruster P."/>
            <person name="Huang X."/>
            <person name="Yang Y."/>
            <person name="Zhang H."/>
            <person name="He W."/>
            <person name="Peng H."/>
            <person name="Liu Y."/>
            <person name="Wu K."/>
            <person name="Chen J."/>
            <person name="Lirakis M."/>
            <person name="Topalis P."/>
            <person name="Van Leeuwen T."/>
            <person name="Hall A.B."/>
            <person name="Jiang X."/>
            <person name="Thorpe C."/>
            <person name="Mueller R.L."/>
            <person name="Sun C."/>
            <person name="Waterhouse R.M."/>
            <person name="Yan G."/>
            <person name="Tu Z.J."/>
            <person name="Fang X."/>
            <person name="James A.A."/>
        </authorList>
    </citation>
    <scope>NUCLEOTIDE SEQUENCE [LARGE SCALE GENOMIC DNA]</scope>
    <source>
        <strain evidence="3">Foshan</strain>
    </source>
</reference>
<evidence type="ECO:0000313" key="2">
    <source>
        <dbReference type="EnsemblMetazoa" id="AALFPA23_017818.P26094"/>
    </source>
</evidence>
<protein>
    <submittedName>
        <fullName evidence="2">Uncharacterized protein</fullName>
    </submittedName>
</protein>
<name>A0ABM1ZEY8_AEDAL</name>
<feature type="compositionally biased region" description="Polar residues" evidence="1">
    <location>
        <begin position="421"/>
        <end position="433"/>
    </location>
</feature>
<feature type="region of interest" description="Disordered" evidence="1">
    <location>
        <begin position="412"/>
        <end position="433"/>
    </location>
</feature>
<accession>A0ABM1ZEY8</accession>
<reference evidence="2" key="2">
    <citation type="submission" date="2025-05" db="UniProtKB">
        <authorList>
            <consortium name="EnsemblMetazoa"/>
        </authorList>
    </citation>
    <scope>IDENTIFICATION</scope>
    <source>
        <strain evidence="2">Foshan</strain>
    </source>
</reference>
<feature type="region of interest" description="Disordered" evidence="1">
    <location>
        <begin position="189"/>
        <end position="260"/>
    </location>
</feature>
<dbReference type="RefSeq" id="XP_019532053.3">
    <property type="nucleotide sequence ID" value="XM_019676508.3"/>
</dbReference>
<sequence length="433" mass="48994">MSSKLSQAINCSLEDYIAEKGIVSSLRSKSVQASEANYFKRPMRSEMDEEECDDLIYEDRKGMEVEEIDDDMPPLVRAGDRSNSAETSIKTEVDESGETRPTNVSIQLDNDRECRTFVTEERKRGIKHMPSQQWRLRRENQVWKKPAGVPPLTSIKAVFDRNTDQLIASLGESAKFHNDDARDRINQRLHQNNGRQRNNGNRNGNQNFHQNRNQGHQNRNFRNNNNRNQYGKNPNMVPSFNPSTDRMEQRSSTPADRNQIRDLRSYITPPSSLQSQAAVGSLVPGGGVWNNQPSQLGQPQLVTFADMLNQIGRAADNQNREMFANVIRNVMRNQQQPTPGNSMVPVMTPDAVSMMNPTELMPFAAQTLLNHISTVQQNFGPKYDMKVQKEIHALQGKSLLYRANGVVSMDGPGVGNDRVKPTTTDLSMNMRFS</sequence>
<feature type="compositionally biased region" description="Low complexity" evidence="1">
    <location>
        <begin position="189"/>
        <end position="229"/>
    </location>
</feature>
<evidence type="ECO:0000256" key="1">
    <source>
        <dbReference type="SAM" id="MobiDB-lite"/>
    </source>
</evidence>
<organism evidence="2 3">
    <name type="scientific">Aedes albopictus</name>
    <name type="common">Asian tiger mosquito</name>
    <name type="synonym">Stegomyia albopicta</name>
    <dbReference type="NCBI Taxonomy" id="7160"/>
    <lineage>
        <taxon>Eukaryota</taxon>
        <taxon>Metazoa</taxon>
        <taxon>Ecdysozoa</taxon>
        <taxon>Arthropoda</taxon>
        <taxon>Hexapoda</taxon>
        <taxon>Insecta</taxon>
        <taxon>Pterygota</taxon>
        <taxon>Neoptera</taxon>
        <taxon>Endopterygota</taxon>
        <taxon>Diptera</taxon>
        <taxon>Nematocera</taxon>
        <taxon>Culicoidea</taxon>
        <taxon>Culicidae</taxon>
        <taxon>Culicinae</taxon>
        <taxon>Aedini</taxon>
        <taxon>Aedes</taxon>
        <taxon>Stegomyia</taxon>
    </lineage>
</organism>
<feature type="compositionally biased region" description="Polar residues" evidence="1">
    <location>
        <begin position="230"/>
        <end position="256"/>
    </location>
</feature>
<dbReference type="Proteomes" id="UP000069940">
    <property type="component" value="Unassembled WGS sequence"/>
</dbReference>